<evidence type="ECO:0000256" key="1">
    <source>
        <dbReference type="ARBA" id="ARBA00023015"/>
    </source>
</evidence>
<dbReference type="Gene3D" id="3.30.450.40">
    <property type="match status" value="1"/>
</dbReference>
<evidence type="ECO:0000256" key="2">
    <source>
        <dbReference type="ARBA" id="ARBA00023125"/>
    </source>
</evidence>
<dbReference type="GO" id="GO:0045892">
    <property type="term" value="P:negative regulation of DNA-templated transcription"/>
    <property type="evidence" value="ECO:0007669"/>
    <property type="project" value="TreeGrafter"/>
</dbReference>
<keyword evidence="2" id="KW-0238">DNA-binding</keyword>
<dbReference type="SUPFAM" id="SSF55781">
    <property type="entry name" value="GAF domain-like"/>
    <property type="match status" value="1"/>
</dbReference>
<dbReference type="Pfam" id="PF01614">
    <property type="entry name" value="IclR_C"/>
    <property type="match status" value="1"/>
</dbReference>
<dbReference type="InterPro" id="IPR050707">
    <property type="entry name" value="HTH_MetabolicPath_Reg"/>
</dbReference>
<dbReference type="AlphaFoldDB" id="A0A1H3H7S2"/>
<gene>
    <name evidence="6" type="ORF">SAMN05444486_101258</name>
</gene>
<dbReference type="PANTHER" id="PTHR30136:SF24">
    <property type="entry name" value="HTH-TYPE TRANSCRIPTIONAL REPRESSOR ALLR"/>
    <property type="match status" value="1"/>
</dbReference>
<dbReference type="SMART" id="SM00346">
    <property type="entry name" value="HTH_ICLR"/>
    <property type="match status" value="1"/>
</dbReference>
<dbReference type="InterPro" id="IPR036388">
    <property type="entry name" value="WH-like_DNA-bd_sf"/>
</dbReference>
<dbReference type="PANTHER" id="PTHR30136">
    <property type="entry name" value="HELIX-TURN-HELIX TRANSCRIPTIONAL REGULATOR, ICLR FAMILY"/>
    <property type="match status" value="1"/>
</dbReference>
<dbReference type="InterPro" id="IPR029016">
    <property type="entry name" value="GAF-like_dom_sf"/>
</dbReference>
<protein>
    <submittedName>
        <fullName evidence="6">Transcriptional regulator, IclR family</fullName>
    </submittedName>
</protein>
<dbReference type="InterPro" id="IPR014757">
    <property type="entry name" value="Tscrpt_reg_IclR_C"/>
</dbReference>
<sequence length="260" mass="28182">MGTVSKALSLLNYFSRSQSHIGLSEMARLTGMNKTTVHRMLTELQDQGFVEQTNSGREYRLGPAFLRLAALREATVPRRDLAQSVADDLAMRTGETAHVSLLHGEVLSTIAYAYAHQHGLQVTMDDAEILPLHATSSGHVVLAYADPSFAKAALERPLEAFSSGTLTDRKLIKAKLDDIRRDGFAEAISAFETDVHTHAAPLFDASQACIGAVAVAAPSARMSPEARTRIRTALLDASPRLTRLMGGFLPPSYRQKEPAA</sequence>
<accession>A0A1H3H7S2</accession>
<proteinExistence type="predicted"/>
<dbReference type="Pfam" id="PF09339">
    <property type="entry name" value="HTH_IclR"/>
    <property type="match status" value="1"/>
</dbReference>
<feature type="domain" description="HTH iclR-type" evidence="4">
    <location>
        <begin position="1"/>
        <end position="63"/>
    </location>
</feature>
<dbReference type="PROSITE" id="PS51078">
    <property type="entry name" value="ICLR_ED"/>
    <property type="match status" value="1"/>
</dbReference>
<reference evidence="6 7" key="1">
    <citation type="submission" date="2016-10" db="EMBL/GenBank/DDBJ databases">
        <authorList>
            <person name="de Groot N.N."/>
        </authorList>
    </citation>
    <scope>NUCLEOTIDE SEQUENCE [LARGE SCALE GENOMIC DNA]</scope>
    <source>
        <strain evidence="6 7">DSM 24677</strain>
    </source>
</reference>
<dbReference type="Gene3D" id="1.10.10.10">
    <property type="entry name" value="Winged helix-like DNA-binding domain superfamily/Winged helix DNA-binding domain"/>
    <property type="match status" value="1"/>
</dbReference>
<dbReference type="PROSITE" id="PS51077">
    <property type="entry name" value="HTH_ICLR"/>
    <property type="match status" value="1"/>
</dbReference>
<dbReference type="RefSeq" id="WP_089887196.1">
    <property type="nucleotide sequence ID" value="NZ_CALJFH010000018.1"/>
</dbReference>
<dbReference type="InterPro" id="IPR036390">
    <property type="entry name" value="WH_DNA-bd_sf"/>
</dbReference>
<keyword evidence="1" id="KW-0805">Transcription regulation</keyword>
<dbReference type="STRING" id="576131.SAMN05444486_101258"/>
<dbReference type="SUPFAM" id="SSF46785">
    <property type="entry name" value="Winged helix' DNA-binding domain"/>
    <property type="match status" value="1"/>
</dbReference>
<organism evidence="6 7">
    <name type="scientific">Lentibacter algarum</name>
    <dbReference type="NCBI Taxonomy" id="576131"/>
    <lineage>
        <taxon>Bacteria</taxon>
        <taxon>Pseudomonadati</taxon>
        <taxon>Pseudomonadota</taxon>
        <taxon>Alphaproteobacteria</taxon>
        <taxon>Rhodobacterales</taxon>
        <taxon>Roseobacteraceae</taxon>
        <taxon>Lentibacter</taxon>
    </lineage>
</organism>
<name>A0A1H3H7S2_9RHOB</name>
<dbReference type="FunFam" id="1.10.10.10:FF:000056">
    <property type="entry name" value="IclR family transcriptional regulator"/>
    <property type="match status" value="1"/>
</dbReference>
<evidence type="ECO:0000259" key="5">
    <source>
        <dbReference type="PROSITE" id="PS51078"/>
    </source>
</evidence>
<dbReference type="InterPro" id="IPR005471">
    <property type="entry name" value="Tscrpt_reg_IclR_N"/>
</dbReference>
<dbReference type="GO" id="GO:0003677">
    <property type="term" value="F:DNA binding"/>
    <property type="evidence" value="ECO:0007669"/>
    <property type="project" value="UniProtKB-KW"/>
</dbReference>
<dbReference type="Proteomes" id="UP000199026">
    <property type="component" value="Unassembled WGS sequence"/>
</dbReference>
<keyword evidence="7" id="KW-1185">Reference proteome</keyword>
<evidence type="ECO:0000256" key="3">
    <source>
        <dbReference type="ARBA" id="ARBA00023163"/>
    </source>
</evidence>
<dbReference type="GeneID" id="78123065"/>
<feature type="domain" description="IclR-ED" evidence="5">
    <location>
        <begin position="64"/>
        <end position="247"/>
    </location>
</feature>
<evidence type="ECO:0000313" key="6">
    <source>
        <dbReference type="EMBL" id="SDY11390.1"/>
    </source>
</evidence>
<dbReference type="EMBL" id="FNPR01000001">
    <property type="protein sequence ID" value="SDY11390.1"/>
    <property type="molecule type" value="Genomic_DNA"/>
</dbReference>
<keyword evidence="3" id="KW-0804">Transcription</keyword>
<evidence type="ECO:0000259" key="4">
    <source>
        <dbReference type="PROSITE" id="PS51077"/>
    </source>
</evidence>
<dbReference type="OrthoDB" id="6811967at2"/>
<evidence type="ECO:0000313" key="7">
    <source>
        <dbReference type="Proteomes" id="UP000199026"/>
    </source>
</evidence>
<dbReference type="GO" id="GO:0003700">
    <property type="term" value="F:DNA-binding transcription factor activity"/>
    <property type="evidence" value="ECO:0007669"/>
    <property type="project" value="TreeGrafter"/>
</dbReference>